<keyword evidence="1" id="KW-0812">Transmembrane</keyword>
<accession>A0A090XUA1</accession>
<gene>
    <name evidence="2" type="ORF">DJ90_5223</name>
    <name evidence="3" type="ORF">GNQ08_08620</name>
</gene>
<dbReference type="STRING" id="44252.DJ90_5223"/>
<keyword evidence="1" id="KW-0472">Membrane</keyword>
<dbReference type="HOGENOM" id="CLU_945619_0_0_9"/>
<reference evidence="2 4" key="1">
    <citation type="submission" date="2014-04" db="EMBL/GenBank/DDBJ databases">
        <authorList>
            <person name="Bishop-Lilly K.A."/>
            <person name="Broomall S.M."/>
            <person name="Chain P.S."/>
            <person name="Chertkov O."/>
            <person name="Coyne S.R."/>
            <person name="Daligault H.E."/>
            <person name="Davenport K.W."/>
            <person name="Erkkila T."/>
            <person name="Frey K.G."/>
            <person name="Gibbons H.S."/>
            <person name="Gu W."/>
            <person name="Jaissle J."/>
            <person name="Johnson S.L."/>
            <person name="Koroleva G.I."/>
            <person name="Ladner J.T."/>
            <person name="Lo C.-C."/>
            <person name="Minogue T.D."/>
            <person name="Munk C."/>
            <person name="Palacios G.F."/>
            <person name="Redden C.L."/>
            <person name="Rosenzweig C.N."/>
            <person name="Scholz M.B."/>
            <person name="Teshima H."/>
            <person name="Xu Y."/>
        </authorList>
    </citation>
    <scope>NUCLEOTIDE SEQUENCE [LARGE SCALE GENOMIC DNA]</scope>
    <source>
        <strain evidence="2 4">8244</strain>
    </source>
</reference>
<feature type="transmembrane region" description="Helical" evidence="1">
    <location>
        <begin position="265"/>
        <end position="283"/>
    </location>
</feature>
<dbReference type="EMBL" id="JMQA01000064">
    <property type="protein sequence ID" value="KFM83700.1"/>
    <property type="molecule type" value="Genomic_DNA"/>
</dbReference>
<dbReference type="Proteomes" id="UP000442469">
    <property type="component" value="Unassembled WGS sequence"/>
</dbReference>
<evidence type="ECO:0000313" key="3">
    <source>
        <dbReference type="EMBL" id="MUG22476.1"/>
    </source>
</evidence>
<dbReference type="GeneID" id="77010007"/>
<evidence type="ECO:0000256" key="1">
    <source>
        <dbReference type="SAM" id="Phobius"/>
    </source>
</evidence>
<dbReference type="AlphaFoldDB" id="A0A090XUA1"/>
<sequence>MTLLAKLAALVSIIYLVKVFAYPIFKPVQAKQKKRNRKYLKERKHARFREKLRTWKKNAAVKYVRPLLGGAERLRFKKMLDRLDLTMTPEELRLEQILYTGGAVLVTAVVLSANRLLGCVAAIFIILGWLYPVSEMEKKIERKNRNIARDFPGFYSMVYYQYSKSINIYLADVIRDYLPNANADMAEELGVMLDNIEYGEEFALKQLKRRVPIHYIIKFCDLMETRLKGYDNISQMVYLKNEIDSFRIRFLEEELERRERTNGRIQFVLIGILALYIGIYYLFTIMDSIQMFQ</sequence>
<evidence type="ECO:0000313" key="4">
    <source>
        <dbReference type="Proteomes" id="UP000029278"/>
    </source>
</evidence>
<comment type="caution">
    <text evidence="2">The sequence shown here is derived from an EMBL/GenBank/DDBJ whole genome shotgun (WGS) entry which is preliminary data.</text>
</comment>
<reference evidence="3 5" key="2">
    <citation type="submission" date="2019-11" db="EMBL/GenBank/DDBJ databases">
        <title>Draft genome sequences of five Paenibacillus species of dairy origin.</title>
        <authorList>
            <person name="Olajide A.M."/>
            <person name="Chen S."/>
            <person name="Lapointe G."/>
        </authorList>
    </citation>
    <scope>NUCLEOTIDE SEQUENCE [LARGE SCALE GENOMIC DNA]</scope>
    <source>
        <strain evidence="3 5">3CT49</strain>
    </source>
</reference>
<name>A0A090XUA1_PAEMA</name>
<protein>
    <recommendedName>
        <fullName evidence="6">Flp pilus assembly protein TadB</fullName>
    </recommendedName>
</protein>
<dbReference type="PATRIC" id="fig|44252.3.peg.6679"/>
<evidence type="ECO:0000313" key="5">
    <source>
        <dbReference type="Proteomes" id="UP000442469"/>
    </source>
</evidence>
<dbReference type="Proteomes" id="UP000029278">
    <property type="component" value="Unassembled WGS sequence"/>
</dbReference>
<evidence type="ECO:0008006" key="6">
    <source>
        <dbReference type="Google" id="ProtNLM"/>
    </source>
</evidence>
<feature type="transmembrane region" description="Helical" evidence="1">
    <location>
        <begin position="97"/>
        <end position="130"/>
    </location>
</feature>
<organism evidence="2 4">
    <name type="scientific">Paenibacillus macerans</name>
    <name type="common">Bacillus macerans</name>
    <dbReference type="NCBI Taxonomy" id="44252"/>
    <lineage>
        <taxon>Bacteria</taxon>
        <taxon>Bacillati</taxon>
        <taxon>Bacillota</taxon>
        <taxon>Bacilli</taxon>
        <taxon>Bacillales</taxon>
        <taxon>Paenibacillaceae</taxon>
        <taxon>Paenibacillus</taxon>
    </lineage>
</organism>
<keyword evidence="4" id="KW-1185">Reference proteome</keyword>
<proteinExistence type="predicted"/>
<dbReference type="OrthoDB" id="2663560at2"/>
<evidence type="ECO:0000313" key="2">
    <source>
        <dbReference type="EMBL" id="KFM83700.1"/>
    </source>
</evidence>
<dbReference type="RefSeq" id="WP_036626779.1">
    <property type="nucleotide sequence ID" value="NZ_BGML01000015.1"/>
</dbReference>
<dbReference type="EMBL" id="WNZZ01000004">
    <property type="protein sequence ID" value="MUG22476.1"/>
    <property type="molecule type" value="Genomic_DNA"/>
</dbReference>
<keyword evidence="1" id="KW-1133">Transmembrane helix</keyword>